<evidence type="ECO:0000313" key="10">
    <source>
        <dbReference type="Proteomes" id="UP000694308"/>
    </source>
</evidence>
<dbReference type="EMBL" id="JAEEGC010000105">
    <property type="protein sequence ID" value="MBV7274999.1"/>
    <property type="molecule type" value="Genomic_DNA"/>
</dbReference>
<evidence type="ECO:0000313" key="9">
    <source>
        <dbReference type="EMBL" id="MBV7274999.1"/>
    </source>
</evidence>
<evidence type="ECO:0000256" key="5">
    <source>
        <dbReference type="ARBA" id="ARBA00022825"/>
    </source>
</evidence>
<evidence type="ECO:0000256" key="4">
    <source>
        <dbReference type="ARBA" id="ARBA00022801"/>
    </source>
</evidence>
<evidence type="ECO:0000256" key="1">
    <source>
        <dbReference type="ARBA" id="ARBA00009179"/>
    </source>
</evidence>
<keyword evidence="3" id="KW-0732">Signal</keyword>
<protein>
    <submittedName>
        <fullName evidence="9">PDZ domain-containing protein</fullName>
    </submittedName>
</protein>
<evidence type="ECO:0000256" key="2">
    <source>
        <dbReference type="ARBA" id="ARBA00022670"/>
    </source>
</evidence>
<reference evidence="9" key="1">
    <citation type="submission" date="2020-12" db="EMBL/GenBank/DDBJ databases">
        <title>Clostridium thailandense sp. nov., a novel acetogenic bacterium isolated from peat land soil in Thailand.</title>
        <authorList>
            <person name="Chaikitkaew S."/>
            <person name="Birkeland N.K."/>
        </authorList>
    </citation>
    <scope>NUCLEOTIDE SEQUENCE</scope>
    <source>
        <strain evidence="9">PL3</strain>
    </source>
</reference>
<dbReference type="GO" id="GO:0006508">
    <property type="term" value="P:proteolysis"/>
    <property type="evidence" value="ECO:0007669"/>
    <property type="project" value="UniProtKB-KW"/>
</dbReference>
<keyword evidence="2 6" id="KW-0645">Protease</keyword>
<dbReference type="InterPro" id="IPR004447">
    <property type="entry name" value="Peptidase_S41A"/>
</dbReference>
<dbReference type="NCBIfam" id="TIGR00225">
    <property type="entry name" value="prc"/>
    <property type="match status" value="1"/>
</dbReference>
<proteinExistence type="inferred from homology"/>
<dbReference type="CDD" id="cd07560">
    <property type="entry name" value="Peptidase_S41_CPP"/>
    <property type="match status" value="1"/>
</dbReference>
<dbReference type="GO" id="GO:0007165">
    <property type="term" value="P:signal transduction"/>
    <property type="evidence" value="ECO:0007669"/>
    <property type="project" value="TreeGrafter"/>
</dbReference>
<dbReference type="PANTHER" id="PTHR32060">
    <property type="entry name" value="TAIL-SPECIFIC PROTEASE"/>
    <property type="match status" value="1"/>
</dbReference>
<dbReference type="SMART" id="SM00228">
    <property type="entry name" value="PDZ"/>
    <property type="match status" value="1"/>
</dbReference>
<dbReference type="InterPro" id="IPR005151">
    <property type="entry name" value="Tail-specific_protease"/>
</dbReference>
<gene>
    <name evidence="9" type="ORF">I6U48_19045</name>
</gene>
<dbReference type="AlphaFoldDB" id="A0A949X3P2"/>
<dbReference type="SMART" id="SM00245">
    <property type="entry name" value="TSPc"/>
    <property type="match status" value="1"/>
</dbReference>
<sequence>MKNEFFTAKFSLKSKLIKNNAYNIVFSLLIVTFLVAGIPFNVQAANDSALGVTVSFSGQSSGTTSRSVIDEVRDIIRQNYVIPVSEDVLDAPTIEGIIKGLNDPYSEYFPNENDKNDFINEVNNKMCGIGVTVQGVPEGAKVTSVLEDSPALKVGIQEGDVITSADGNSLAGLAVSEMTSYIKGEEGTTVSLKVKRGEDILSFDITRAEISVPTVTGKIINDKTAYIDIVSFGSDTADLFSKKLKELNAQNPSNYIVDLRDNGGGYMATALEIAGNFIGPKRAIIVEDRDGNQTGYLAEDTGTVIDKPVIFLVNANTASASEILSAAVKDYNKAFFVGTTTYGKGVAQNMFTLSDGSAIKITTERFYSPLGNVIQKKGVTPDFEVKDVNSLAIAELFSGKCMNDVDKSGYLKLTYNGKDFEINLNLAKDENHWAAFKYILSKVNKDTVYIGTKEGWTKAPSDYFNNIYKFLYSDYKNLDALENVSQNRVFTVTFNKEVDASTIKNNTNMEFIDGETGERVDFDVTKVDDKKVSIKPKENLKSGDTYYIKIKDVIKPVIVE</sequence>
<keyword evidence="7" id="KW-0472">Membrane</keyword>
<organism evidence="9 10">
    <name type="scientific">Clostridium thailandense</name>
    <dbReference type="NCBI Taxonomy" id="2794346"/>
    <lineage>
        <taxon>Bacteria</taxon>
        <taxon>Bacillati</taxon>
        <taxon>Bacillota</taxon>
        <taxon>Clostridia</taxon>
        <taxon>Eubacteriales</taxon>
        <taxon>Clostridiaceae</taxon>
        <taxon>Clostridium</taxon>
    </lineage>
</organism>
<name>A0A949X3P2_9CLOT</name>
<dbReference type="GO" id="GO:0008236">
    <property type="term" value="F:serine-type peptidase activity"/>
    <property type="evidence" value="ECO:0007669"/>
    <property type="project" value="UniProtKB-KW"/>
</dbReference>
<comment type="similarity">
    <text evidence="1 6">Belongs to the peptidase S41A family.</text>
</comment>
<dbReference type="Proteomes" id="UP000694308">
    <property type="component" value="Unassembled WGS sequence"/>
</dbReference>
<accession>A0A949X3P2</accession>
<evidence type="ECO:0000256" key="6">
    <source>
        <dbReference type="RuleBase" id="RU004404"/>
    </source>
</evidence>
<dbReference type="CDD" id="cd06782">
    <property type="entry name" value="cpPDZ_CPP-like"/>
    <property type="match status" value="1"/>
</dbReference>
<feature type="transmembrane region" description="Helical" evidence="7">
    <location>
        <begin position="21"/>
        <end position="40"/>
    </location>
</feature>
<comment type="caution">
    <text evidence="9">The sequence shown here is derived from an EMBL/GenBank/DDBJ whole genome shotgun (WGS) entry which is preliminary data.</text>
</comment>
<feature type="domain" description="PDZ" evidence="8">
    <location>
        <begin position="129"/>
        <end position="183"/>
    </location>
</feature>
<keyword evidence="7" id="KW-1133">Transmembrane helix</keyword>
<dbReference type="Pfam" id="PF13180">
    <property type="entry name" value="PDZ_2"/>
    <property type="match status" value="1"/>
</dbReference>
<dbReference type="RefSeq" id="WP_218322053.1">
    <property type="nucleotide sequence ID" value="NZ_JAEEGC010000105.1"/>
</dbReference>
<evidence type="ECO:0000256" key="7">
    <source>
        <dbReference type="SAM" id="Phobius"/>
    </source>
</evidence>
<keyword evidence="7" id="KW-0812">Transmembrane</keyword>
<evidence type="ECO:0000256" key="3">
    <source>
        <dbReference type="ARBA" id="ARBA00022729"/>
    </source>
</evidence>
<dbReference type="PANTHER" id="PTHR32060:SF30">
    <property type="entry name" value="CARBOXY-TERMINAL PROCESSING PROTEASE CTPA"/>
    <property type="match status" value="1"/>
</dbReference>
<dbReference type="Pfam" id="PF13205">
    <property type="entry name" value="Big_5"/>
    <property type="match status" value="1"/>
</dbReference>
<keyword evidence="5 6" id="KW-0720">Serine protease</keyword>
<dbReference type="InterPro" id="IPR001478">
    <property type="entry name" value="PDZ"/>
</dbReference>
<dbReference type="GO" id="GO:0030288">
    <property type="term" value="C:outer membrane-bounded periplasmic space"/>
    <property type="evidence" value="ECO:0007669"/>
    <property type="project" value="TreeGrafter"/>
</dbReference>
<keyword evidence="10" id="KW-1185">Reference proteome</keyword>
<dbReference type="GO" id="GO:0004175">
    <property type="term" value="F:endopeptidase activity"/>
    <property type="evidence" value="ECO:0007669"/>
    <property type="project" value="TreeGrafter"/>
</dbReference>
<dbReference type="Pfam" id="PF03572">
    <property type="entry name" value="Peptidase_S41"/>
    <property type="match status" value="1"/>
</dbReference>
<evidence type="ECO:0000259" key="8">
    <source>
        <dbReference type="PROSITE" id="PS50106"/>
    </source>
</evidence>
<keyword evidence="4 6" id="KW-0378">Hydrolase</keyword>
<dbReference type="InterPro" id="IPR032812">
    <property type="entry name" value="SbsA_Ig"/>
</dbReference>
<dbReference type="PROSITE" id="PS50106">
    <property type="entry name" value="PDZ"/>
    <property type="match status" value="1"/>
</dbReference>